<evidence type="ECO:0000256" key="10">
    <source>
        <dbReference type="ARBA" id="ARBA00023136"/>
    </source>
</evidence>
<comment type="subcellular location">
    <subcellularLocation>
        <location evidence="1">Membrane</location>
        <topology evidence="1">Single-pass type I membrane protein</topology>
    </subcellularLocation>
</comment>
<evidence type="ECO:0000313" key="16">
    <source>
        <dbReference type="EMBL" id="KAF8405799.1"/>
    </source>
</evidence>
<dbReference type="SUPFAM" id="SSF52058">
    <property type="entry name" value="L domain-like"/>
    <property type="match status" value="1"/>
</dbReference>
<accession>A0A835DMV4</accession>
<keyword evidence="2" id="KW-0433">Leucine-rich repeat</keyword>
<dbReference type="FunFam" id="3.30.200.20:FF:000454">
    <property type="entry name" value="Leucine-rich repeat receptor-like tyrosine-protein kinase PXC3"/>
    <property type="match status" value="1"/>
</dbReference>
<dbReference type="InterPro" id="IPR001611">
    <property type="entry name" value="Leu-rich_rpt"/>
</dbReference>
<evidence type="ECO:0000256" key="5">
    <source>
        <dbReference type="ARBA" id="ARBA00022729"/>
    </source>
</evidence>
<dbReference type="FunFam" id="1.10.510.10:FF:000388">
    <property type="entry name" value="Leucine-rich repeat receptor-like tyrosine-protein kinase PXC3"/>
    <property type="match status" value="1"/>
</dbReference>
<evidence type="ECO:0000256" key="3">
    <source>
        <dbReference type="ARBA" id="ARBA00022679"/>
    </source>
</evidence>
<feature type="domain" description="Protein kinase" evidence="15">
    <location>
        <begin position="662"/>
        <end position="938"/>
    </location>
</feature>
<dbReference type="OrthoDB" id="4062651at2759"/>
<evidence type="ECO:0000256" key="9">
    <source>
        <dbReference type="ARBA" id="ARBA00022989"/>
    </source>
</evidence>
<dbReference type="AlphaFoldDB" id="A0A835DMV4"/>
<evidence type="ECO:0000256" key="8">
    <source>
        <dbReference type="ARBA" id="ARBA00022840"/>
    </source>
</evidence>
<organism evidence="16 17">
    <name type="scientific">Tetracentron sinense</name>
    <name type="common">Spur-leaf</name>
    <dbReference type="NCBI Taxonomy" id="13715"/>
    <lineage>
        <taxon>Eukaryota</taxon>
        <taxon>Viridiplantae</taxon>
        <taxon>Streptophyta</taxon>
        <taxon>Embryophyta</taxon>
        <taxon>Tracheophyta</taxon>
        <taxon>Spermatophyta</taxon>
        <taxon>Magnoliopsida</taxon>
        <taxon>Trochodendrales</taxon>
        <taxon>Trochodendraceae</taxon>
        <taxon>Tetracentron</taxon>
    </lineage>
</organism>
<dbReference type="GO" id="GO:0016020">
    <property type="term" value="C:membrane"/>
    <property type="evidence" value="ECO:0007669"/>
    <property type="project" value="UniProtKB-SubCell"/>
</dbReference>
<evidence type="ECO:0000256" key="6">
    <source>
        <dbReference type="ARBA" id="ARBA00022737"/>
    </source>
</evidence>
<feature type="transmembrane region" description="Helical" evidence="13">
    <location>
        <begin position="588"/>
        <end position="613"/>
    </location>
</feature>
<reference evidence="16 17" key="1">
    <citation type="submission" date="2020-04" db="EMBL/GenBank/DDBJ databases">
        <title>Plant Genome Project.</title>
        <authorList>
            <person name="Zhang R.-G."/>
        </authorList>
    </citation>
    <scope>NUCLEOTIDE SEQUENCE [LARGE SCALE GENOMIC DNA]</scope>
    <source>
        <strain evidence="16">YNK0</strain>
        <tissue evidence="16">Leaf</tissue>
    </source>
</reference>
<keyword evidence="8" id="KW-0067">ATP-binding</keyword>
<dbReference type="InterPro" id="IPR050994">
    <property type="entry name" value="At_inactive_RLKs"/>
</dbReference>
<evidence type="ECO:0000259" key="15">
    <source>
        <dbReference type="PROSITE" id="PS50011"/>
    </source>
</evidence>
<evidence type="ECO:0000256" key="1">
    <source>
        <dbReference type="ARBA" id="ARBA00004479"/>
    </source>
</evidence>
<feature type="signal peptide" evidence="14">
    <location>
        <begin position="1"/>
        <end position="23"/>
    </location>
</feature>
<dbReference type="Pfam" id="PF00560">
    <property type="entry name" value="LRR_1"/>
    <property type="match status" value="7"/>
</dbReference>
<dbReference type="InterPro" id="IPR032675">
    <property type="entry name" value="LRR_dom_sf"/>
</dbReference>
<dbReference type="EMBL" id="JABCRI010000005">
    <property type="protein sequence ID" value="KAF8405799.1"/>
    <property type="molecule type" value="Genomic_DNA"/>
</dbReference>
<dbReference type="PANTHER" id="PTHR48010:SF55">
    <property type="entry name" value="OS01G0607900 PROTEIN"/>
    <property type="match status" value="1"/>
</dbReference>
<dbReference type="PRINTS" id="PR00019">
    <property type="entry name" value="LEURICHRPT"/>
</dbReference>
<dbReference type="PROSITE" id="PS50011">
    <property type="entry name" value="PROTEIN_KINASE_DOM"/>
    <property type="match status" value="1"/>
</dbReference>
<dbReference type="InterPro" id="IPR000719">
    <property type="entry name" value="Prot_kinase_dom"/>
</dbReference>
<dbReference type="Pfam" id="PF13855">
    <property type="entry name" value="LRR_8"/>
    <property type="match status" value="3"/>
</dbReference>
<keyword evidence="9 13" id="KW-1133">Transmembrane helix</keyword>
<feature type="chain" id="PRO_5032444476" description="Protein kinase domain-containing protein" evidence="14">
    <location>
        <begin position="24"/>
        <end position="938"/>
    </location>
</feature>
<keyword evidence="4 13" id="KW-0812">Transmembrane</keyword>
<keyword evidence="11" id="KW-0675">Receptor</keyword>
<dbReference type="Pfam" id="PF00069">
    <property type="entry name" value="Pkinase"/>
    <property type="match status" value="1"/>
</dbReference>
<sequence length="938" mass="102496">MSRYAHGYSLLLLFLFFISMVFCQLPQNQIDAMTKLSTFVNERNPNPCSWRGVTCSKGNSSITHLSLSGLGLSSSDLLVDLCQIDTLQSLDLSNNRFTSIPDGFIRDCGEINGLKLLNFSKNRLSGSLPAFQGFGGLQFLDFSFNSLGGNIGFQFDGLVGLRSLNLSFNQFIGSVPTHLGKSLVLEGLQLSHNQFRGPIPEELMDYRNLTVLDLSVNQLSGVVSDRIGQLSKLETLLLSSNDLSGKIPESLSRIETLSRIGANQNGFTGSVPLGISRYVKYFDLSYNRLSGLIPSDLLSSLNLESVDLSYNLLEGPIPMNISQSLIRLRLGSNLLNDSIRSVADGQLLNLTYLELDNNSLSGEIPGELGSCKSLALLNLAQNKLSGPLPKELGNLPQLQVLKLQFNGLTGEIPDELLQLQNLSILNISRNSLTGSIPPAISSLHRLMIFDLRDNKLHGSIPNSIGSLKLLIELQVGSNRLSGKIPTMPISLQIALNLSSNFFNGSIPDTLNGLPALEVLDLSNNGFIGEIPNFLTTLASLTRLLLSHNHLSGTLPKFRQPFIYVNTDGNNVTNSTTPTPTSSKKRNSAAVAVVIAVAVAVPAIGFITMILVLASRRFYRVNDESLQAEEDPPFPRVINGHLITTNSTHRSKIDFNRGMEAVGNPANVMLKSRLSTYYKADMPCGTTYYVKKLNWSDKIFELGSHERFGQELEVIGKLNNSNVMTPLAYVLTADSAYLFYEYAQKGTLFDALHGSLRNALDWTSRYSMAIGIAQGLAFLHGCTPRPVILFNLSTKSILLKSLKEPRIGDIEICRVIDPSKSTGSLSVIAGSVGYIPPEYAYTMQVTMPGNVYSFGVILLELLTGKPAVSEGTELAKWVLSNSMQRDSWDRILDSSVCKTSLDVRSQMLSALKIAIGCVSVSPEARPKIKNVLRMLLNAR</sequence>
<dbReference type="Proteomes" id="UP000655225">
    <property type="component" value="Unassembled WGS sequence"/>
</dbReference>
<keyword evidence="10 13" id="KW-0472">Membrane</keyword>
<name>A0A835DMV4_TETSI</name>
<proteinExistence type="predicted"/>
<dbReference type="GO" id="GO:0004672">
    <property type="term" value="F:protein kinase activity"/>
    <property type="evidence" value="ECO:0007669"/>
    <property type="project" value="InterPro"/>
</dbReference>
<evidence type="ECO:0000256" key="13">
    <source>
        <dbReference type="SAM" id="Phobius"/>
    </source>
</evidence>
<dbReference type="SUPFAM" id="SSF56112">
    <property type="entry name" value="Protein kinase-like (PK-like)"/>
    <property type="match status" value="1"/>
</dbReference>
<evidence type="ECO:0000313" key="17">
    <source>
        <dbReference type="Proteomes" id="UP000655225"/>
    </source>
</evidence>
<evidence type="ECO:0000256" key="7">
    <source>
        <dbReference type="ARBA" id="ARBA00022741"/>
    </source>
</evidence>
<dbReference type="SMART" id="SM00369">
    <property type="entry name" value="LRR_TYP"/>
    <property type="match status" value="8"/>
</dbReference>
<dbReference type="PANTHER" id="PTHR48010">
    <property type="entry name" value="OS05G0588300 PROTEIN"/>
    <property type="match status" value="1"/>
</dbReference>
<keyword evidence="3" id="KW-0808">Transferase</keyword>
<protein>
    <recommendedName>
        <fullName evidence="15">Protein kinase domain-containing protein</fullName>
    </recommendedName>
</protein>
<dbReference type="Gene3D" id="3.80.10.10">
    <property type="entry name" value="Ribonuclease Inhibitor"/>
    <property type="match status" value="3"/>
</dbReference>
<comment type="caution">
    <text evidence="16">The sequence shown here is derived from an EMBL/GenBank/DDBJ whole genome shotgun (WGS) entry which is preliminary data.</text>
</comment>
<dbReference type="Gene3D" id="3.30.200.20">
    <property type="entry name" value="Phosphorylase Kinase, domain 1"/>
    <property type="match status" value="1"/>
</dbReference>
<dbReference type="SUPFAM" id="SSF52047">
    <property type="entry name" value="RNI-like"/>
    <property type="match status" value="1"/>
</dbReference>
<dbReference type="FunFam" id="3.80.10.10:FF:000095">
    <property type="entry name" value="LRR receptor-like serine/threonine-protein kinase GSO1"/>
    <property type="match status" value="1"/>
</dbReference>
<evidence type="ECO:0000256" key="12">
    <source>
        <dbReference type="ARBA" id="ARBA00023180"/>
    </source>
</evidence>
<dbReference type="FunFam" id="3.80.10.10:FF:000041">
    <property type="entry name" value="LRR receptor-like serine/threonine-protein kinase ERECTA"/>
    <property type="match status" value="1"/>
</dbReference>
<dbReference type="InterPro" id="IPR003591">
    <property type="entry name" value="Leu-rich_rpt_typical-subtyp"/>
</dbReference>
<dbReference type="OMA" id="NPCRWDG"/>
<dbReference type="InterPro" id="IPR011009">
    <property type="entry name" value="Kinase-like_dom_sf"/>
</dbReference>
<keyword evidence="7" id="KW-0547">Nucleotide-binding</keyword>
<evidence type="ECO:0000256" key="11">
    <source>
        <dbReference type="ARBA" id="ARBA00023170"/>
    </source>
</evidence>
<dbReference type="Gene3D" id="1.10.510.10">
    <property type="entry name" value="Transferase(Phosphotransferase) domain 1"/>
    <property type="match status" value="1"/>
</dbReference>
<dbReference type="FunFam" id="3.80.10.10:FF:000512">
    <property type="entry name" value="Leucine-rich repeat receptor-like serine/threonine-protein kinase BAM3"/>
    <property type="match status" value="1"/>
</dbReference>
<keyword evidence="5 14" id="KW-0732">Signal</keyword>
<evidence type="ECO:0000256" key="4">
    <source>
        <dbReference type="ARBA" id="ARBA00022692"/>
    </source>
</evidence>
<keyword evidence="17" id="KW-1185">Reference proteome</keyword>
<dbReference type="GO" id="GO:0005524">
    <property type="term" value="F:ATP binding"/>
    <property type="evidence" value="ECO:0007669"/>
    <property type="project" value="UniProtKB-KW"/>
</dbReference>
<evidence type="ECO:0000256" key="2">
    <source>
        <dbReference type="ARBA" id="ARBA00022614"/>
    </source>
</evidence>
<keyword evidence="6" id="KW-0677">Repeat</keyword>
<gene>
    <name evidence="16" type="ORF">HHK36_007876</name>
</gene>
<keyword evidence="12" id="KW-0325">Glycoprotein</keyword>
<dbReference type="PROSITE" id="PS51450">
    <property type="entry name" value="LRR"/>
    <property type="match status" value="1"/>
</dbReference>
<evidence type="ECO:0000256" key="14">
    <source>
        <dbReference type="SAM" id="SignalP"/>
    </source>
</evidence>